<keyword evidence="2" id="KW-1133">Transmembrane helix</keyword>
<keyword evidence="5" id="KW-1185">Reference proteome</keyword>
<feature type="region of interest" description="Disordered" evidence="1">
    <location>
        <begin position="389"/>
        <end position="408"/>
    </location>
</feature>
<comment type="caution">
    <text evidence="4">The sequence shown here is derived from an EMBL/GenBank/DDBJ whole genome shotgun (WGS) entry which is preliminary data.</text>
</comment>
<evidence type="ECO:0000313" key="5">
    <source>
        <dbReference type="Proteomes" id="UP000253204"/>
    </source>
</evidence>
<protein>
    <submittedName>
        <fullName evidence="4">Glycosyltransferase family 1 protein</fullName>
    </submittedName>
</protein>
<evidence type="ECO:0000313" key="4">
    <source>
        <dbReference type="EMBL" id="RCV86066.1"/>
    </source>
</evidence>
<dbReference type="Gene3D" id="3.40.50.2000">
    <property type="entry name" value="Glycogen Phosphorylase B"/>
    <property type="match status" value="2"/>
</dbReference>
<name>A0A368TP49_9GAMM</name>
<dbReference type="Proteomes" id="UP000253204">
    <property type="component" value="Unassembled WGS sequence"/>
</dbReference>
<gene>
    <name evidence="4" type="ORF">DU506_19210</name>
</gene>
<sequence>MNPKVATSNRRFLLVSGSSKSLVNFRGPLVRTLIKAGLEVHTAAPGLRDNPTIRRQLESWGVVTHDIPMQRTGLNPWRDLRTTQALYRLMRSIRPEAFLGYTIKPVVYGLLAAWLAKVPQRYALITGLGYAFAGEARGKRALVFQVVRRLYATALNRADRVFFQNPDDEALFRELGILAERVPSQVLNGSGVDMTHYVAAPLPEGPPRFLLIARLLGDKGVRQYASAARRIKQQHPEMVFQLAGGIDSNPDSITQEELDTWVEEGTIEHLGWLSDVRPAIADCSVYVLPSYYREGTPRSVLEAMAMGRAVITTDAPGCRETVIEGDNGYLIQVKDVDALVEAMQHFIDRPALLQTMGRRSHEIAQDRYDVHKVNAVMLEAMGIENPAFHDTAQEPLKRPTLSAASRTS</sequence>
<accession>A0A368TP49</accession>
<dbReference type="GO" id="GO:0016757">
    <property type="term" value="F:glycosyltransferase activity"/>
    <property type="evidence" value="ECO:0007669"/>
    <property type="project" value="TreeGrafter"/>
</dbReference>
<reference evidence="4 5" key="1">
    <citation type="submission" date="2018-07" db="EMBL/GenBank/DDBJ databases">
        <title>Halomonas rutogse sp. nov., isolated from Lake TangqianCo on Tibetan Plateau.</title>
        <authorList>
            <person name="Lu H."/>
            <person name="Xing P."/>
            <person name="Wu Q."/>
        </authorList>
    </citation>
    <scope>NUCLEOTIDE SEQUENCE [LARGE SCALE GENOMIC DNA]</scope>
    <source>
        <strain evidence="4 5">TQ8S</strain>
    </source>
</reference>
<dbReference type="InterPro" id="IPR028098">
    <property type="entry name" value="Glyco_trans_4-like_N"/>
</dbReference>
<dbReference type="PANTHER" id="PTHR12526:SF638">
    <property type="entry name" value="SPORE COAT PROTEIN SA"/>
    <property type="match status" value="1"/>
</dbReference>
<organism evidence="4 5">
    <name type="scientific">Vreelandella rituensis</name>
    <dbReference type="NCBI Taxonomy" id="2282306"/>
    <lineage>
        <taxon>Bacteria</taxon>
        <taxon>Pseudomonadati</taxon>
        <taxon>Pseudomonadota</taxon>
        <taxon>Gammaproteobacteria</taxon>
        <taxon>Oceanospirillales</taxon>
        <taxon>Halomonadaceae</taxon>
        <taxon>Vreelandella</taxon>
    </lineage>
</organism>
<keyword evidence="4" id="KW-0808">Transferase</keyword>
<dbReference type="RefSeq" id="WP_114488480.1">
    <property type="nucleotide sequence ID" value="NZ_CBCSHM010000080.1"/>
</dbReference>
<evidence type="ECO:0000256" key="1">
    <source>
        <dbReference type="SAM" id="MobiDB-lite"/>
    </source>
</evidence>
<keyword evidence="2" id="KW-0472">Membrane</keyword>
<evidence type="ECO:0000256" key="2">
    <source>
        <dbReference type="SAM" id="Phobius"/>
    </source>
</evidence>
<feature type="domain" description="Glycosyltransferase subfamily 4-like N-terminal" evidence="3">
    <location>
        <begin position="29"/>
        <end position="182"/>
    </location>
</feature>
<proteinExistence type="predicted"/>
<feature type="transmembrane region" description="Helical" evidence="2">
    <location>
        <begin position="98"/>
        <end position="116"/>
    </location>
</feature>
<keyword evidence="2" id="KW-0812">Transmembrane</keyword>
<dbReference type="CDD" id="cd03808">
    <property type="entry name" value="GT4_CapM-like"/>
    <property type="match status" value="1"/>
</dbReference>
<dbReference type="Pfam" id="PF13692">
    <property type="entry name" value="Glyco_trans_1_4"/>
    <property type="match status" value="1"/>
</dbReference>
<dbReference type="Pfam" id="PF13579">
    <property type="entry name" value="Glyco_trans_4_4"/>
    <property type="match status" value="1"/>
</dbReference>
<dbReference type="SUPFAM" id="SSF53756">
    <property type="entry name" value="UDP-Glycosyltransferase/glycogen phosphorylase"/>
    <property type="match status" value="1"/>
</dbReference>
<dbReference type="PANTHER" id="PTHR12526">
    <property type="entry name" value="GLYCOSYLTRANSFERASE"/>
    <property type="match status" value="1"/>
</dbReference>
<dbReference type="AlphaFoldDB" id="A0A368TP49"/>
<dbReference type="EMBL" id="QPIJ01000075">
    <property type="protein sequence ID" value="RCV86066.1"/>
    <property type="molecule type" value="Genomic_DNA"/>
</dbReference>
<evidence type="ECO:0000259" key="3">
    <source>
        <dbReference type="Pfam" id="PF13579"/>
    </source>
</evidence>
<dbReference type="OrthoDB" id="9775208at2"/>